<dbReference type="AlphaFoldDB" id="A0A0J7YAW4"/>
<keyword evidence="2" id="KW-1185">Reference proteome</keyword>
<protein>
    <submittedName>
        <fullName evidence="1">Uncharacterized protein</fullName>
    </submittedName>
</protein>
<dbReference type="PATRIC" id="fig|1114963.3.peg.221"/>
<gene>
    <name evidence="1" type="ORF">V474_01125</name>
</gene>
<reference evidence="1 2" key="1">
    <citation type="journal article" date="2015" name="G3 (Bethesda)">
        <title>Insights into Ongoing Evolution of the Hexachlorocyclohexane Catabolic Pathway from Comparative Genomics of Ten Sphingomonadaceae Strains.</title>
        <authorList>
            <person name="Pearce S.L."/>
            <person name="Oakeshott J.G."/>
            <person name="Pandey G."/>
        </authorList>
    </citation>
    <scope>NUCLEOTIDE SEQUENCE [LARGE SCALE GENOMIC DNA]</scope>
    <source>
        <strain evidence="1 2">LL02</strain>
    </source>
</reference>
<accession>A0A0J7YAW4</accession>
<organism evidence="1 2">
    <name type="scientific">Novosphingobium barchaimii LL02</name>
    <dbReference type="NCBI Taxonomy" id="1114963"/>
    <lineage>
        <taxon>Bacteria</taxon>
        <taxon>Pseudomonadati</taxon>
        <taxon>Pseudomonadota</taxon>
        <taxon>Alphaproteobacteria</taxon>
        <taxon>Sphingomonadales</taxon>
        <taxon>Sphingomonadaceae</taxon>
        <taxon>Novosphingobium</taxon>
    </lineage>
</organism>
<name>A0A0J7YAW4_9SPHN</name>
<dbReference type="EMBL" id="JACU01000001">
    <property type="protein sequence ID" value="KMS60453.1"/>
    <property type="molecule type" value="Genomic_DNA"/>
</dbReference>
<evidence type="ECO:0000313" key="2">
    <source>
        <dbReference type="Proteomes" id="UP000052268"/>
    </source>
</evidence>
<dbReference type="Proteomes" id="UP000052268">
    <property type="component" value="Unassembled WGS sequence"/>
</dbReference>
<proteinExistence type="predicted"/>
<evidence type="ECO:0000313" key="1">
    <source>
        <dbReference type="EMBL" id="KMS60453.1"/>
    </source>
</evidence>
<comment type="caution">
    <text evidence="1">The sequence shown here is derived from an EMBL/GenBank/DDBJ whole genome shotgun (WGS) entry which is preliminary data.</text>
</comment>
<sequence length="171" mass="18613">MTATARTQPRGRPPPDAAMLSQAQQANLHLDEAREMRAAGLSYREIARKLALTGNQLGRIRRALKRAKASRTRLRAKDPDATDRDLLIAQSVLPSGLRQTLKAAGFRTLGDLAQSIADPDFPGLEALPGIGPHRAQMVKGLLDHHGLLSGPEDLRAAVEALFPEFQDSRRS</sequence>